<accession>A0A418MBP8</accession>
<keyword evidence="1" id="KW-0732">Signal</keyword>
<dbReference type="InterPro" id="IPR017853">
    <property type="entry name" value="GH"/>
</dbReference>
<dbReference type="SUPFAM" id="SSF51445">
    <property type="entry name" value="(Trans)glycosidases"/>
    <property type="match status" value="1"/>
</dbReference>
<sequence>MQLLLLTLVSFIVLTSEAAPEPPRRRTTVSIVKDQFYINGQPTFRGRTWNGYRIEGLLPNSRMVQGIFDDQNPETRAQWAYPDTKVWNPDRNTDEFVAAMPTWKQHGLLAITLNLQGGSPQGYSKEQPWHNSFFNADGSYHPYYMRRLVRILDKADELGMVVILGYFYFGQDERLKDEAAVINAVDNITGELLEKGYQNVLVEINNECNIRYDHAILQPDRIHELIRRVKAKKLRGRRLLVSTSYGGGTIPKENVVREADFLLLHGNGVSDPNKIKEMVQQTRAVAGYRPMPIVFNEDDHFDFDKPANNFVAATSVYASWGFFDYRMKDEGFDEGYQSIPVNWQISSPRKKGFFEKVKEITGVSF</sequence>
<organism evidence="2 3">
    <name type="scientific">Fibrisoma montanum</name>
    <dbReference type="NCBI Taxonomy" id="2305895"/>
    <lineage>
        <taxon>Bacteria</taxon>
        <taxon>Pseudomonadati</taxon>
        <taxon>Bacteroidota</taxon>
        <taxon>Cytophagia</taxon>
        <taxon>Cytophagales</taxon>
        <taxon>Spirosomataceae</taxon>
        <taxon>Fibrisoma</taxon>
    </lineage>
</organism>
<name>A0A418MBP8_9BACT</name>
<proteinExistence type="predicted"/>
<protein>
    <recommendedName>
        <fullName evidence="4">Glycoside hydrolase family 5 domain-containing protein</fullName>
    </recommendedName>
</protein>
<feature type="signal peptide" evidence="1">
    <location>
        <begin position="1"/>
        <end position="18"/>
    </location>
</feature>
<comment type="caution">
    <text evidence="2">The sequence shown here is derived from an EMBL/GenBank/DDBJ whole genome shotgun (WGS) entry which is preliminary data.</text>
</comment>
<feature type="chain" id="PRO_5019026456" description="Glycoside hydrolase family 5 domain-containing protein" evidence="1">
    <location>
        <begin position="19"/>
        <end position="365"/>
    </location>
</feature>
<dbReference type="AlphaFoldDB" id="A0A418MBP8"/>
<dbReference type="EMBL" id="QXED01000003">
    <property type="protein sequence ID" value="RIV23795.1"/>
    <property type="molecule type" value="Genomic_DNA"/>
</dbReference>
<evidence type="ECO:0000313" key="2">
    <source>
        <dbReference type="EMBL" id="RIV23795.1"/>
    </source>
</evidence>
<dbReference type="RefSeq" id="WP_119668011.1">
    <property type="nucleotide sequence ID" value="NZ_QXED01000003.1"/>
</dbReference>
<dbReference type="Proteomes" id="UP000283523">
    <property type="component" value="Unassembled WGS sequence"/>
</dbReference>
<keyword evidence="3" id="KW-1185">Reference proteome</keyword>
<evidence type="ECO:0000313" key="3">
    <source>
        <dbReference type="Proteomes" id="UP000283523"/>
    </source>
</evidence>
<dbReference type="Gene3D" id="3.20.20.80">
    <property type="entry name" value="Glycosidases"/>
    <property type="match status" value="1"/>
</dbReference>
<evidence type="ECO:0008006" key="4">
    <source>
        <dbReference type="Google" id="ProtNLM"/>
    </source>
</evidence>
<dbReference type="OrthoDB" id="7813231at2"/>
<gene>
    <name evidence="2" type="ORF">DYU11_12555</name>
</gene>
<evidence type="ECO:0000256" key="1">
    <source>
        <dbReference type="SAM" id="SignalP"/>
    </source>
</evidence>
<reference evidence="2 3" key="1">
    <citation type="submission" date="2018-08" db="EMBL/GenBank/DDBJ databases">
        <title>Fibrisoma montanum sp. nov., isolated from Danxia mountain soil.</title>
        <authorList>
            <person name="Huang Y."/>
        </authorList>
    </citation>
    <scope>NUCLEOTIDE SEQUENCE [LARGE SCALE GENOMIC DNA]</scope>
    <source>
        <strain evidence="2 3">HYT19</strain>
    </source>
</reference>